<comment type="caution">
    <text evidence="2">The sequence shown here is derived from an EMBL/GenBank/DDBJ whole genome shotgun (WGS) entry which is preliminary data.</text>
</comment>
<keyword evidence="3" id="KW-1185">Reference proteome</keyword>
<sequence>MYIDRALLLVFGLALVFFPTLEGWVFADAEHWYRPFLIWFGVVLAAFWNQYRRGTDEL</sequence>
<evidence type="ECO:0000313" key="2">
    <source>
        <dbReference type="EMBL" id="TCO75073.1"/>
    </source>
</evidence>
<evidence type="ECO:0000313" key="3">
    <source>
        <dbReference type="Proteomes" id="UP000294980"/>
    </source>
</evidence>
<name>A0A4R2KMZ4_9GAMM</name>
<gene>
    <name evidence="2" type="ORF">EV688_11025</name>
</gene>
<dbReference type="EMBL" id="SLWX01000010">
    <property type="protein sequence ID" value="TCO75073.1"/>
    <property type="molecule type" value="Genomic_DNA"/>
</dbReference>
<keyword evidence="1" id="KW-0472">Membrane</keyword>
<dbReference type="Proteomes" id="UP000294980">
    <property type="component" value="Unassembled WGS sequence"/>
</dbReference>
<protein>
    <recommendedName>
        <fullName evidence="4">Small Trp-rich protein</fullName>
    </recommendedName>
</protein>
<reference evidence="2 3" key="1">
    <citation type="submission" date="2019-03" db="EMBL/GenBank/DDBJ databases">
        <title>Genomic Encyclopedia of Type Strains, Phase IV (KMG-IV): sequencing the most valuable type-strain genomes for metagenomic binning, comparative biology and taxonomic classification.</title>
        <authorList>
            <person name="Goeker M."/>
        </authorList>
    </citation>
    <scope>NUCLEOTIDE SEQUENCE [LARGE SCALE GENOMIC DNA]</scope>
    <source>
        <strain evidence="2 3">DSM 23344</strain>
    </source>
</reference>
<evidence type="ECO:0008006" key="4">
    <source>
        <dbReference type="Google" id="ProtNLM"/>
    </source>
</evidence>
<keyword evidence="1" id="KW-1133">Transmembrane helix</keyword>
<organism evidence="2 3">
    <name type="scientific">Chromatocurvus halotolerans</name>
    <dbReference type="NCBI Taxonomy" id="1132028"/>
    <lineage>
        <taxon>Bacteria</taxon>
        <taxon>Pseudomonadati</taxon>
        <taxon>Pseudomonadota</taxon>
        <taxon>Gammaproteobacteria</taxon>
        <taxon>Cellvibrionales</taxon>
        <taxon>Halieaceae</taxon>
        <taxon>Chromatocurvus</taxon>
    </lineage>
</organism>
<proteinExistence type="predicted"/>
<keyword evidence="1" id="KW-0812">Transmembrane</keyword>
<dbReference type="AlphaFoldDB" id="A0A4R2KMZ4"/>
<feature type="transmembrane region" description="Helical" evidence="1">
    <location>
        <begin position="33"/>
        <end position="51"/>
    </location>
</feature>
<evidence type="ECO:0000256" key="1">
    <source>
        <dbReference type="SAM" id="Phobius"/>
    </source>
</evidence>
<accession>A0A4R2KMZ4</accession>
<dbReference type="RefSeq" id="WP_162883934.1">
    <property type="nucleotide sequence ID" value="NZ_QQSW01000014.1"/>
</dbReference>